<evidence type="ECO:0000256" key="5">
    <source>
        <dbReference type="ARBA" id="ARBA00023002"/>
    </source>
</evidence>
<dbReference type="InterPro" id="IPR005123">
    <property type="entry name" value="Oxoglu/Fe-dep_dioxygenase_dom"/>
</dbReference>
<evidence type="ECO:0000256" key="9">
    <source>
        <dbReference type="ARBA" id="ARBA00066695"/>
    </source>
</evidence>
<evidence type="ECO:0000256" key="8">
    <source>
        <dbReference type="ARBA" id="ARBA00061560"/>
    </source>
</evidence>
<evidence type="ECO:0000256" key="6">
    <source>
        <dbReference type="ARBA" id="ARBA00023004"/>
    </source>
</evidence>
<evidence type="ECO:0000313" key="12">
    <source>
        <dbReference type="EMBL" id="GAA0166961.1"/>
    </source>
</evidence>
<evidence type="ECO:0000256" key="2">
    <source>
        <dbReference type="ARBA" id="ARBA00004972"/>
    </source>
</evidence>
<keyword evidence="4" id="KW-0223">Dioxygenase</keyword>
<keyword evidence="5 10" id="KW-0560">Oxidoreductase</keyword>
<dbReference type="InterPro" id="IPR027443">
    <property type="entry name" value="IPNS-like_sf"/>
</dbReference>
<comment type="similarity">
    <text evidence="8">Belongs to the iron/ascorbate-dependent oxidoreductase family. GA3OX subfamily.</text>
</comment>
<comment type="pathway">
    <text evidence="7">Plant hormone biosynthesis; gibberellin biosynthesis.</text>
</comment>
<organism evidence="12 13">
    <name type="scientific">Lithospermum erythrorhizon</name>
    <name type="common">Purple gromwell</name>
    <name type="synonym">Lithospermum officinale var. erythrorhizon</name>
    <dbReference type="NCBI Taxonomy" id="34254"/>
    <lineage>
        <taxon>Eukaryota</taxon>
        <taxon>Viridiplantae</taxon>
        <taxon>Streptophyta</taxon>
        <taxon>Embryophyta</taxon>
        <taxon>Tracheophyta</taxon>
        <taxon>Spermatophyta</taxon>
        <taxon>Magnoliopsida</taxon>
        <taxon>eudicotyledons</taxon>
        <taxon>Gunneridae</taxon>
        <taxon>Pentapetalae</taxon>
        <taxon>asterids</taxon>
        <taxon>lamiids</taxon>
        <taxon>Boraginales</taxon>
        <taxon>Boraginaceae</taxon>
        <taxon>Boraginoideae</taxon>
        <taxon>Lithospermeae</taxon>
        <taxon>Lithospermum</taxon>
    </lineage>
</organism>
<gene>
    <name evidence="12" type="ORF">LIER_22002</name>
</gene>
<feature type="domain" description="Fe2OG dioxygenase" evidence="11">
    <location>
        <begin position="203"/>
        <end position="303"/>
    </location>
</feature>
<keyword evidence="3 10" id="KW-0479">Metal-binding</keyword>
<dbReference type="GO" id="GO:0009686">
    <property type="term" value="P:gibberellin biosynthetic process"/>
    <property type="evidence" value="ECO:0007669"/>
    <property type="project" value="UniProtKB-ARBA"/>
</dbReference>
<comment type="caution">
    <text evidence="12">The sequence shown here is derived from an EMBL/GenBank/DDBJ whole genome shotgun (WGS) entry which is preliminary data.</text>
</comment>
<dbReference type="EC" id="1.14.11.15" evidence="9"/>
<evidence type="ECO:0000256" key="4">
    <source>
        <dbReference type="ARBA" id="ARBA00022964"/>
    </source>
</evidence>
<dbReference type="GO" id="GO:0016707">
    <property type="term" value="F:gibberellin 3-beta-dioxygenase activity"/>
    <property type="evidence" value="ECO:0007669"/>
    <property type="project" value="UniProtKB-EC"/>
</dbReference>
<dbReference type="GO" id="GO:0009805">
    <property type="term" value="P:coumarin biosynthetic process"/>
    <property type="evidence" value="ECO:0007669"/>
    <property type="project" value="UniProtKB-ARBA"/>
</dbReference>
<dbReference type="SUPFAM" id="SSF51197">
    <property type="entry name" value="Clavaminate synthase-like"/>
    <property type="match status" value="1"/>
</dbReference>
<reference evidence="12 13" key="1">
    <citation type="submission" date="2024-01" db="EMBL/GenBank/DDBJ databases">
        <title>The complete chloroplast genome sequence of Lithospermum erythrorhizon: insights into the phylogenetic relationship among Boraginaceae species and the maternal lineages of purple gromwells.</title>
        <authorList>
            <person name="Okada T."/>
            <person name="Watanabe K."/>
        </authorList>
    </citation>
    <scope>NUCLEOTIDE SEQUENCE [LARGE SCALE GENOMIC DNA]</scope>
</reference>
<dbReference type="EMBL" id="BAABME010005916">
    <property type="protein sequence ID" value="GAA0166961.1"/>
    <property type="molecule type" value="Genomic_DNA"/>
</dbReference>
<dbReference type="FunFam" id="2.60.120.330:FF:000013">
    <property type="entry name" value="Gibberellin 3-beta-dioxygenase 1"/>
    <property type="match status" value="1"/>
</dbReference>
<comment type="cofactor">
    <cofactor evidence="1">
        <name>L-ascorbate</name>
        <dbReference type="ChEBI" id="CHEBI:38290"/>
    </cofactor>
</comment>
<evidence type="ECO:0000256" key="7">
    <source>
        <dbReference type="ARBA" id="ARBA00037909"/>
    </source>
</evidence>
<proteinExistence type="inferred from homology"/>
<evidence type="ECO:0000256" key="1">
    <source>
        <dbReference type="ARBA" id="ARBA00001961"/>
    </source>
</evidence>
<keyword evidence="6 10" id="KW-0408">Iron</keyword>
<dbReference type="InterPro" id="IPR026992">
    <property type="entry name" value="DIOX_N"/>
</dbReference>
<sequence>MTTLSEAYKDTPLNLQHIVPLDFESIQELPDSHAWSSSNEFTLPCSQTDEKSPSVPIVDLKGTNLVEKIGHACENYGVFQIINHGVSSKLLNEVEYQARRLFALPAHQKLKALRSPGGATGYGIARISPFFPKFMWHEGFNMMGSPVDHARELWPIDYDNFCDVMEEYQKKMKSLVYQLLLLVLESLGASQEDMESLFPTYESAESLQLNSYPSCPDPSRAIGLAPHTDSLFLTILNQSDTNGLQIFRDGIGWVPVCPVNDALVVNIGDLLHIFSNGRFPSVYHRAIVNETKHRISMAYFYGPPPESEIAPFAKLPLRKYRSLKVKEYIGIKAKHLDKALSLIRL</sequence>
<dbReference type="Proteomes" id="UP001454036">
    <property type="component" value="Unassembled WGS sequence"/>
</dbReference>
<protein>
    <recommendedName>
        <fullName evidence="9">gibberellin 3beta-dioxygenase</fullName>
        <ecNumber evidence="9">1.14.11.15</ecNumber>
    </recommendedName>
</protein>
<dbReference type="GO" id="GO:0046872">
    <property type="term" value="F:metal ion binding"/>
    <property type="evidence" value="ECO:0007669"/>
    <property type="project" value="UniProtKB-KW"/>
</dbReference>
<dbReference type="InterPro" id="IPR044861">
    <property type="entry name" value="IPNS-like_FE2OG_OXY"/>
</dbReference>
<dbReference type="Pfam" id="PF03171">
    <property type="entry name" value="2OG-FeII_Oxy"/>
    <property type="match status" value="1"/>
</dbReference>
<accession>A0AAV3QUK7</accession>
<dbReference type="PROSITE" id="PS51471">
    <property type="entry name" value="FE2OG_OXY"/>
    <property type="match status" value="1"/>
</dbReference>
<dbReference type="GO" id="GO:0002238">
    <property type="term" value="P:response to molecule of fungal origin"/>
    <property type="evidence" value="ECO:0007669"/>
    <property type="project" value="UniProtKB-ARBA"/>
</dbReference>
<comment type="pathway">
    <text evidence="2">Hormone biosynthesis.</text>
</comment>
<dbReference type="Gene3D" id="2.60.120.330">
    <property type="entry name" value="B-lactam Antibiotic, Isopenicillin N Synthase, Chain"/>
    <property type="match status" value="1"/>
</dbReference>
<evidence type="ECO:0000313" key="13">
    <source>
        <dbReference type="Proteomes" id="UP001454036"/>
    </source>
</evidence>
<keyword evidence="13" id="KW-1185">Reference proteome</keyword>
<dbReference type="PANTHER" id="PTHR47990">
    <property type="entry name" value="2-OXOGLUTARATE (2OG) AND FE(II)-DEPENDENT OXYGENASE SUPERFAMILY PROTEIN-RELATED"/>
    <property type="match status" value="1"/>
</dbReference>
<evidence type="ECO:0000256" key="3">
    <source>
        <dbReference type="ARBA" id="ARBA00022723"/>
    </source>
</evidence>
<dbReference type="Pfam" id="PF14226">
    <property type="entry name" value="DIOX_N"/>
    <property type="match status" value="1"/>
</dbReference>
<evidence type="ECO:0000259" key="11">
    <source>
        <dbReference type="PROSITE" id="PS51471"/>
    </source>
</evidence>
<name>A0AAV3QUK7_LITER</name>
<dbReference type="AlphaFoldDB" id="A0AAV3QUK7"/>
<dbReference type="InterPro" id="IPR050231">
    <property type="entry name" value="Iron_ascorbate_oxido_reductase"/>
</dbReference>
<evidence type="ECO:0000256" key="10">
    <source>
        <dbReference type="RuleBase" id="RU003682"/>
    </source>
</evidence>